<reference evidence="10" key="2">
    <citation type="submission" date="2022-10" db="EMBL/GenBank/DDBJ databases">
        <authorList>
            <consortium name="ENA_rothamsted_submissions"/>
            <consortium name="culmorum"/>
            <person name="King R."/>
        </authorList>
    </citation>
    <scope>NUCLEOTIDE SEQUENCE</scope>
</reference>
<dbReference type="PANTHER" id="PTHR15350:SF5">
    <property type="entry name" value="COP9 SIGNALOSOME COMPLEX SUBUNIT 7"/>
    <property type="match status" value="1"/>
</dbReference>
<dbReference type="InterPro" id="IPR041481">
    <property type="entry name" value="CSN7_helixI"/>
</dbReference>
<dbReference type="PROSITE" id="PS50250">
    <property type="entry name" value="PCI"/>
    <property type="match status" value="1"/>
</dbReference>
<name>A0A9N9WRI8_9DIPT</name>
<dbReference type="Pfam" id="PF01399">
    <property type="entry name" value="PCI"/>
    <property type="match status" value="1"/>
</dbReference>
<keyword evidence="7" id="KW-0175">Coiled coil</keyword>
<evidence type="ECO:0000256" key="6">
    <source>
        <dbReference type="ARBA" id="ARBA00023242"/>
    </source>
</evidence>
<organism evidence="10 11">
    <name type="scientific">Chironomus riparius</name>
    <dbReference type="NCBI Taxonomy" id="315576"/>
    <lineage>
        <taxon>Eukaryota</taxon>
        <taxon>Metazoa</taxon>
        <taxon>Ecdysozoa</taxon>
        <taxon>Arthropoda</taxon>
        <taxon>Hexapoda</taxon>
        <taxon>Insecta</taxon>
        <taxon>Pterygota</taxon>
        <taxon>Neoptera</taxon>
        <taxon>Endopterygota</taxon>
        <taxon>Diptera</taxon>
        <taxon>Nematocera</taxon>
        <taxon>Chironomoidea</taxon>
        <taxon>Chironomidae</taxon>
        <taxon>Chironominae</taxon>
        <taxon>Chironomus</taxon>
    </lineage>
</organism>
<keyword evidence="6" id="KW-0539">Nucleus</keyword>
<comment type="similarity">
    <text evidence="3">Belongs to the CSN7/EIF3M family. CSN7 subfamily.</text>
</comment>
<keyword evidence="5" id="KW-0736">Signalosome</keyword>
<evidence type="ECO:0000256" key="5">
    <source>
        <dbReference type="ARBA" id="ARBA00022790"/>
    </source>
</evidence>
<dbReference type="GO" id="GO:0005737">
    <property type="term" value="C:cytoplasm"/>
    <property type="evidence" value="ECO:0007669"/>
    <property type="project" value="UniProtKB-SubCell"/>
</dbReference>
<gene>
    <name evidence="10" type="ORF">CHIRRI_LOCUS9020</name>
</gene>
<evidence type="ECO:0000313" key="10">
    <source>
        <dbReference type="EMBL" id="CAG9806156.1"/>
    </source>
</evidence>
<sequence length="267" mass="31424">MEVSPSIQQTTYDQFHKLIKEHSTNKQEIANSIIQILENLSLNTYSEFLQITEINDLKTGEYEKYYNTLNLFAFGTYRQYLENKDKLIDLTPIMDKKLKHLTILTLATQKKTLPYDDLMSELDIKNVRHLEDLIIEAIYAELINGKLDQKNRQLEVDYAVARDIQTENIQEIANILSDWLKSCESCLSCLQEQIESANSEKGKRVKHKERLEEQLAEVKKNIKKQSQQQNYDDQDDVKLYHEGIEKNLNKERRGKKPSTSKNWFKNF</sequence>
<dbReference type="Pfam" id="PF18392">
    <property type="entry name" value="CSN7a_helixI"/>
    <property type="match status" value="1"/>
</dbReference>
<evidence type="ECO:0000256" key="3">
    <source>
        <dbReference type="ARBA" id="ARBA00008482"/>
    </source>
</evidence>
<evidence type="ECO:0000256" key="7">
    <source>
        <dbReference type="SAM" id="Coils"/>
    </source>
</evidence>
<evidence type="ECO:0000256" key="8">
    <source>
        <dbReference type="SAM" id="MobiDB-lite"/>
    </source>
</evidence>
<feature type="coiled-coil region" evidence="7">
    <location>
        <begin position="180"/>
        <end position="228"/>
    </location>
</feature>
<keyword evidence="11" id="KW-1185">Reference proteome</keyword>
<evidence type="ECO:0000313" key="11">
    <source>
        <dbReference type="Proteomes" id="UP001153620"/>
    </source>
</evidence>
<dbReference type="GO" id="GO:0008180">
    <property type="term" value="C:COP9 signalosome"/>
    <property type="evidence" value="ECO:0007669"/>
    <property type="project" value="UniProtKB-KW"/>
</dbReference>
<proteinExistence type="inferred from homology"/>
<feature type="region of interest" description="Disordered" evidence="8">
    <location>
        <begin position="245"/>
        <end position="267"/>
    </location>
</feature>
<dbReference type="InterPro" id="IPR045237">
    <property type="entry name" value="COPS7/eIF3m"/>
</dbReference>
<dbReference type="AlphaFoldDB" id="A0A9N9WRI8"/>
<dbReference type="EMBL" id="OU895878">
    <property type="protein sequence ID" value="CAG9806156.1"/>
    <property type="molecule type" value="Genomic_DNA"/>
</dbReference>
<dbReference type="Proteomes" id="UP001153620">
    <property type="component" value="Chromosome 2"/>
</dbReference>
<accession>A0A9N9WRI8</accession>
<evidence type="ECO:0000256" key="1">
    <source>
        <dbReference type="ARBA" id="ARBA00004123"/>
    </source>
</evidence>
<dbReference type="SMART" id="SM00088">
    <property type="entry name" value="PINT"/>
    <property type="match status" value="1"/>
</dbReference>
<protein>
    <recommendedName>
        <fullName evidence="9">PCI domain-containing protein</fullName>
    </recommendedName>
</protein>
<evidence type="ECO:0000259" key="9">
    <source>
        <dbReference type="PROSITE" id="PS50250"/>
    </source>
</evidence>
<dbReference type="InterPro" id="IPR000717">
    <property type="entry name" value="PCI_dom"/>
</dbReference>
<keyword evidence="4" id="KW-0963">Cytoplasm</keyword>
<dbReference type="PANTHER" id="PTHR15350">
    <property type="entry name" value="COP9 SIGNALOSOME COMPLEX SUBUNIT 7/DENDRITIC CELL PROTEIN GA17"/>
    <property type="match status" value="1"/>
</dbReference>
<dbReference type="GO" id="GO:0010387">
    <property type="term" value="P:COP9 signalosome assembly"/>
    <property type="evidence" value="ECO:0007669"/>
    <property type="project" value="InterPro"/>
</dbReference>
<dbReference type="OrthoDB" id="10265275at2759"/>
<reference evidence="10" key="1">
    <citation type="submission" date="2022-01" db="EMBL/GenBank/DDBJ databases">
        <authorList>
            <person name="King R."/>
        </authorList>
    </citation>
    <scope>NUCLEOTIDE SEQUENCE</scope>
</reference>
<evidence type="ECO:0000256" key="2">
    <source>
        <dbReference type="ARBA" id="ARBA00004496"/>
    </source>
</evidence>
<evidence type="ECO:0000256" key="4">
    <source>
        <dbReference type="ARBA" id="ARBA00022490"/>
    </source>
</evidence>
<feature type="domain" description="PCI" evidence="9">
    <location>
        <begin position="1"/>
        <end position="161"/>
    </location>
</feature>
<comment type="subcellular location">
    <subcellularLocation>
        <location evidence="2">Cytoplasm</location>
    </subcellularLocation>
    <subcellularLocation>
        <location evidence="1">Nucleus</location>
    </subcellularLocation>
</comment>